<comment type="caution">
    <text evidence="1">The sequence shown here is derived from an EMBL/GenBank/DDBJ whole genome shotgun (WGS) entry which is preliminary data.</text>
</comment>
<proteinExistence type="predicted"/>
<evidence type="ECO:0000313" key="2">
    <source>
        <dbReference type="Proteomes" id="UP000321181"/>
    </source>
</evidence>
<keyword evidence="2" id="KW-1185">Reference proteome</keyword>
<organism evidence="1 2">
    <name type="scientific">Cellulomonas aerilata</name>
    <dbReference type="NCBI Taxonomy" id="515326"/>
    <lineage>
        <taxon>Bacteria</taxon>
        <taxon>Bacillati</taxon>
        <taxon>Actinomycetota</taxon>
        <taxon>Actinomycetes</taxon>
        <taxon>Micrococcales</taxon>
        <taxon>Cellulomonadaceae</taxon>
        <taxon>Cellulomonas</taxon>
    </lineage>
</organism>
<dbReference type="EMBL" id="BJYY01000013">
    <property type="protein sequence ID" value="GEO34341.1"/>
    <property type="molecule type" value="Genomic_DNA"/>
</dbReference>
<gene>
    <name evidence="1" type="ORF">CAE01nite_20660</name>
</gene>
<sequence length="55" mass="5818">MIPEREKFITPLVALGAVLHGEFTQLGLNGADVNVLGSGHGVHRDNDGRAGPRRA</sequence>
<reference evidence="1 2" key="1">
    <citation type="submission" date="2019-07" db="EMBL/GenBank/DDBJ databases">
        <title>Whole genome shotgun sequence of Cellulomonas aerilata NBRC 106308.</title>
        <authorList>
            <person name="Hosoyama A."/>
            <person name="Uohara A."/>
            <person name="Ohji S."/>
            <person name="Ichikawa N."/>
        </authorList>
    </citation>
    <scope>NUCLEOTIDE SEQUENCE [LARGE SCALE GENOMIC DNA]</scope>
    <source>
        <strain evidence="1 2">NBRC 106308</strain>
    </source>
</reference>
<name>A0A512DCZ5_9CELL</name>
<accession>A0A512DCZ5</accession>
<evidence type="ECO:0000313" key="1">
    <source>
        <dbReference type="EMBL" id="GEO34341.1"/>
    </source>
</evidence>
<dbReference type="Proteomes" id="UP000321181">
    <property type="component" value="Unassembled WGS sequence"/>
</dbReference>
<dbReference type="AlphaFoldDB" id="A0A512DCZ5"/>
<protein>
    <submittedName>
        <fullName evidence="1">Uncharacterized protein</fullName>
    </submittedName>
</protein>